<dbReference type="GO" id="GO:0061630">
    <property type="term" value="F:ubiquitin protein ligase activity"/>
    <property type="evidence" value="ECO:0007669"/>
    <property type="project" value="InterPro"/>
</dbReference>
<organism evidence="1 2">
    <name type="scientific">Tubulinosema ratisbonensis</name>
    <dbReference type="NCBI Taxonomy" id="291195"/>
    <lineage>
        <taxon>Eukaryota</taxon>
        <taxon>Fungi</taxon>
        <taxon>Fungi incertae sedis</taxon>
        <taxon>Microsporidia</taxon>
        <taxon>Tubulinosematoidea</taxon>
        <taxon>Tubulinosematidae</taxon>
        <taxon>Tubulinosema</taxon>
    </lineage>
</organism>
<dbReference type="InterPro" id="IPR042448">
    <property type="entry name" value="CCNB1IP1"/>
</dbReference>
<dbReference type="OrthoDB" id="441210at2759"/>
<name>A0A437AJP2_9MICR</name>
<dbReference type="GO" id="GO:0000795">
    <property type="term" value="C:synaptonemal complex"/>
    <property type="evidence" value="ECO:0007669"/>
    <property type="project" value="InterPro"/>
</dbReference>
<dbReference type="VEuPathDB" id="MicrosporidiaDB:TUBRATIS_21840"/>
<keyword evidence="1" id="KW-0436">Ligase</keyword>
<gene>
    <name evidence="1" type="ORF">TUBRATIS_21840</name>
</gene>
<dbReference type="PANTHER" id="PTHR14305">
    <property type="entry name" value="E3 UBIQUITIN-PROTEIN LIGASE CCNB1IP1"/>
    <property type="match status" value="1"/>
</dbReference>
<dbReference type="AlphaFoldDB" id="A0A437AJP2"/>
<dbReference type="EMBL" id="RCSS01000553">
    <property type="protein sequence ID" value="RVD91360.1"/>
    <property type="molecule type" value="Genomic_DNA"/>
</dbReference>
<evidence type="ECO:0000313" key="2">
    <source>
        <dbReference type="Proteomes" id="UP000282876"/>
    </source>
</evidence>
<sequence>MFLKCNNIRCRTEIQKLGIITFCSHIFCGICFTKVKKLKSCLACKSYVEDNEYMTKELDKEPCLAGYSPERIFDICRTGISFWTFQMEQECTIEIAMKEKLEDELSKIKTQLKNTLATLTIDNESKVQKIQRLSYALDKERQTNFELTNLIAEKTKEHQKLLNLFEKRKNSLPRMQFDEFNGSDENKKY</sequence>
<protein>
    <submittedName>
        <fullName evidence="1">E3 ubiquitin-ligase ccnb1ip1</fullName>
    </submittedName>
</protein>
<evidence type="ECO:0000313" key="1">
    <source>
        <dbReference type="EMBL" id="RVD91360.1"/>
    </source>
</evidence>
<dbReference type="GO" id="GO:0016874">
    <property type="term" value="F:ligase activity"/>
    <property type="evidence" value="ECO:0007669"/>
    <property type="project" value="UniProtKB-KW"/>
</dbReference>
<proteinExistence type="predicted"/>
<reference evidence="1 2" key="1">
    <citation type="submission" date="2018-10" db="EMBL/GenBank/DDBJ databases">
        <title>Draft genome sequence of the microsporidian Tubulinosema ratisbonensis.</title>
        <authorList>
            <person name="Polonais V."/>
            <person name="Peyretaillade E."/>
            <person name="Niehus S."/>
            <person name="Wawrzyniak I."/>
            <person name="Franchet A."/>
            <person name="Gaspin C."/>
            <person name="Reichstadt M."/>
            <person name="Belser C."/>
            <person name="Labadie K."/>
            <person name="Delbac F."/>
            <person name="Ferrandon D."/>
        </authorList>
    </citation>
    <scope>NUCLEOTIDE SEQUENCE [LARGE SCALE GENOMIC DNA]</scope>
    <source>
        <strain evidence="1 2">Franzen</strain>
    </source>
</reference>
<keyword evidence="2" id="KW-1185">Reference proteome</keyword>
<dbReference type="GO" id="GO:0007131">
    <property type="term" value="P:reciprocal meiotic recombination"/>
    <property type="evidence" value="ECO:0007669"/>
    <property type="project" value="InterPro"/>
</dbReference>
<dbReference type="Proteomes" id="UP000282876">
    <property type="component" value="Unassembled WGS sequence"/>
</dbReference>
<accession>A0A437AJP2</accession>
<dbReference type="PANTHER" id="PTHR14305:SF0">
    <property type="entry name" value="E3 UBIQUITIN-PROTEIN LIGASE CCNB1IP1"/>
    <property type="match status" value="1"/>
</dbReference>
<comment type="caution">
    <text evidence="1">The sequence shown here is derived from an EMBL/GenBank/DDBJ whole genome shotgun (WGS) entry which is preliminary data.</text>
</comment>